<organism evidence="1">
    <name type="scientific">Arundo donax</name>
    <name type="common">Giant reed</name>
    <name type="synonym">Donax arundinaceus</name>
    <dbReference type="NCBI Taxonomy" id="35708"/>
    <lineage>
        <taxon>Eukaryota</taxon>
        <taxon>Viridiplantae</taxon>
        <taxon>Streptophyta</taxon>
        <taxon>Embryophyta</taxon>
        <taxon>Tracheophyta</taxon>
        <taxon>Spermatophyta</taxon>
        <taxon>Magnoliopsida</taxon>
        <taxon>Liliopsida</taxon>
        <taxon>Poales</taxon>
        <taxon>Poaceae</taxon>
        <taxon>PACMAD clade</taxon>
        <taxon>Arundinoideae</taxon>
        <taxon>Arundineae</taxon>
        <taxon>Arundo</taxon>
    </lineage>
</organism>
<dbReference type="AlphaFoldDB" id="A0A0A8YME3"/>
<reference evidence="1" key="1">
    <citation type="submission" date="2014-09" db="EMBL/GenBank/DDBJ databases">
        <authorList>
            <person name="Magalhaes I.L.F."/>
            <person name="Oliveira U."/>
            <person name="Santos F.R."/>
            <person name="Vidigal T.H.D.A."/>
            <person name="Brescovit A.D."/>
            <person name="Santos A.J."/>
        </authorList>
    </citation>
    <scope>NUCLEOTIDE SEQUENCE</scope>
    <source>
        <tissue evidence="1">Shoot tissue taken approximately 20 cm above the soil surface</tissue>
    </source>
</reference>
<reference evidence="1" key="2">
    <citation type="journal article" date="2015" name="Data Brief">
        <title>Shoot transcriptome of the giant reed, Arundo donax.</title>
        <authorList>
            <person name="Barrero R.A."/>
            <person name="Guerrero F.D."/>
            <person name="Moolhuijzen P."/>
            <person name="Goolsby J.A."/>
            <person name="Tidwell J."/>
            <person name="Bellgard S.E."/>
            <person name="Bellgard M.I."/>
        </authorList>
    </citation>
    <scope>NUCLEOTIDE SEQUENCE</scope>
    <source>
        <tissue evidence="1">Shoot tissue taken approximately 20 cm above the soil surface</tissue>
    </source>
</reference>
<proteinExistence type="predicted"/>
<sequence length="46" mass="5285">MLQHCSVFTGPALSFDFVSQDRMFLSEIIVAVHFDCYHKCSFGEQL</sequence>
<dbReference type="EMBL" id="GBRH01270141">
    <property type="protein sequence ID" value="JAD27754.1"/>
    <property type="molecule type" value="Transcribed_RNA"/>
</dbReference>
<accession>A0A0A8YME3</accession>
<evidence type="ECO:0000313" key="1">
    <source>
        <dbReference type="EMBL" id="JAD27754.1"/>
    </source>
</evidence>
<protein>
    <submittedName>
        <fullName evidence="1">Uncharacterized protein</fullName>
    </submittedName>
</protein>
<name>A0A0A8YME3_ARUDO</name>